<dbReference type="Gene3D" id="3.40.50.150">
    <property type="entry name" value="Vaccinia Virus protein VP39"/>
    <property type="match status" value="1"/>
</dbReference>
<proteinExistence type="predicted"/>
<keyword evidence="2" id="KW-0489">Methyltransferase</keyword>
<dbReference type="PROSITE" id="PS00092">
    <property type="entry name" value="N6_MTASE"/>
    <property type="match status" value="1"/>
</dbReference>
<dbReference type="RefSeq" id="WP_035923655.1">
    <property type="nucleotide sequence ID" value="NZ_JSUH01000001.1"/>
</dbReference>
<sequence>MIDSSALLAALKTQLRTLQIDLKERADDPTTTWGGTLQREHAEALRRERTGLSWGAWRDNEVDQAAVAWIVATTFVRFCEDNDLLVGATLDGIPVPVGWIAGPGDRILRARENQTAYFRVNTSHHDRDWLQQSFRVLAAQPAGVSLVDPQHNPVWTAEVSAEAAKGLIDFWRRTYDDGALVHDFTDPDLDTRFLGDLYQDLSDHAKKTYALLQTPVFIEEFILDRTLTPAMVEFGVDGLKLIDPTCGSGHFLLGAFERLNQQWATEAPGMDPKQRVRRAMDSIHGVDLNPFAVAIARFRLTVAGIQAAGEKFLVGVEEWGFHLAIGDSLLGEQGGTKDLFDDDTYTYATEDLSDHTDLLKPGRYHVVVGNPPYITVKDGVLNQIYRQAYKTAAGKYALSVPFMELFFRLTIRGGVGQGAGHVGQITSNSFMKREFGKKVVEDLFAGHHIDNPVDLTHVIDTSGAYIPGHGTPTVILIGRRRRPVTGEVRAVLGVRGEPGQPEDPSKGLVWTEIVDHVDDGGFEGTYVSVTDVQRNALSKHPWSLSGGGAASLKQALDGAAIRKPSDLAFRIGVFGIQGADDAFMVTPATPGRIGAADSYRPLVVGDQVRDFRITSADPTFFPYNARHVLESLESHPAVAERLWAHRTELGNRATFSKRTYFAEGRPWYEWHQLPKDGGAHEWTITFAEVATHNHFVLDRGGKLFKQTAPVIKFPESATEAQFFQMLGVLNSSLACFWLKQVAHNKGSTVDSNGARQTSAPWEDFYQFNSTKVGQFPLAAVLPERRGALIDGLGRALDSVTPRSVIADWREGRVEGGLAGALIQAHEQWSRLREHLVFEQEELDWETYELYGLLDEPMTYQGSSIEAIRIGQRAFEIRLAQRIEGGEEGAAWFERHGSIPTHNAPAEWPEGYRALVEKRLALMESDRSIGLLERPEYKRRWAIAPWGKQLREALEAAILDRLEDADLWRDFQGPRTRSVAQLADLLRSDEVLLQLARELTSNPEPDLGAVIGSMAPTEAVAYLAAYRYKPSGLEKFREWQAVWDLQRREDAGEKVTIPIPPKYSTPDFQKVEYWKARGKLDVPKERFVLYPGVAREGDNSLVLGWAGWSHRDQAVALVREIMNQQALGASNEALVPMVAGLVELEPWLHQWHTELEPEFGSSAAQAVTSQIDQFLAQLQMTRDDVNAWRPPAAARGRRRSA</sequence>
<keyword evidence="9" id="KW-1185">Reference proteome</keyword>
<reference evidence="8 9" key="1">
    <citation type="journal article" date="2003" name="Int. J. Syst. Evol. Microbiol.">
        <title>Kocuria polaris sp. nov., an orange-pigmented psychrophilic bacterium isolated from an Antarctic cyanobacterial mat sample.</title>
        <authorList>
            <person name="Reddy G.S."/>
            <person name="Prakash J.S."/>
            <person name="Prabahar V."/>
            <person name="Matsumoto G.I."/>
            <person name="Stackebrandt E."/>
            <person name="Shivaji S."/>
        </authorList>
    </citation>
    <scope>NUCLEOTIDE SEQUENCE [LARGE SCALE GENOMIC DNA]</scope>
    <source>
        <strain evidence="8 9">CMS 76or</strain>
    </source>
</reference>
<name>A0A0A6VW48_KOCRO</name>
<dbReference type="AlphaFoldDB" id="A0A0A6VW48"/>
<gene>
    <name evidence="8" type="ORF">GY22_01835</name>
</gene>
<dbReference type="InterPro" id="IPR011639">
    <property type="entry name" value="MethylTrfase_TaqI-like_dom"/>
</dbReference>
<protein>
    <recommendedName>
        <fullName evidence="1">site-specific DNA-methyltransferase (adenine-specific)</fullName>
        <ecNumber evidence="1">2.1.1.72</ecNumber>
    </recommendedName>
</protein>
<feature type="domain" description="Type II methyltransferase M.TaqI-like" evidence="6">
    <location>
        <begin position="282"/>
        <end position="455"/>
    </location>
</feature>
<dbReference type="Pfam" id="PF22654">
    <property type="entry name" value="DUF7008"/>
    <property type="match status" value="1"/>
</dbReference>
<dbReference type="NCBIfam" id="NF033451">
    <property type="entry name" value="BREX_2_MTaseX"/>
    <property type="match status" value="1"/>
</dbReference>
<evidence type="ECO:0000313" key="9">
    <source>
        <dbReference type="Proteomes" id="UP000030466"/>
    </source>
</evidence>
<dbReference type="InterPro" id="IPR029063">
    <property type="entry name" value="SAM-dependent_MTases_sf"/>
</dbReference>
<evidence type="ECO:0000256" key="4">
    <source>
        <dbReference type="ARBA" id="ARBA00022691"/>
    </source>
</evidence>
<dbReference type="PRINTS" id="PR00507">
    <property type="entry name" value="N12N6MTFRASE"/>
</dbReference>
<evidence type="ECO:0000256" key="1">
    <source>
        <dbReference type="ARBA" id="ARBA00011900"/>
    </source>
</evidence>
<dbReference type="EC" id="2.1.1.72" evidence="1"/>
<dbReference type="InterPro" id="IPR050953">
    <property type="entry name" value="N4_N6_ade-DNA_methylase"/>
</dbReference>
<organism evidence="8 9">
    <name type="scientific">Kocuria rosea subsp. polaris</name>
    <dbReference type="NCBI Taxonomy" id="136273"/>
    <lineage>
        <taxon>Bacteria</taxon>
        <taxon>Bacillati</taxon>
        <taxon>Actinomycetota</taxon>
        <taxon>Actinomycetes</taxon>
        <taxon>Micrococcales</taxon>
        <taxon>Micrococcaceae</taxon>
        <taxon>Kocuria</taxon>
    </lineage>
</organism>
<dbReference type="GO" id="GO:0009007">
    <property type="term" value="F:site-specific DNA-methyltransferase (adenine-specific) activity"/>
    <property type="evidence" value="ECO:0007669"/>
    <property type="project" value="UniProtKB-EC"/>
</dbReference>
<evidence type="ECO:0000256" key="5">
    <source>
        <dbReference type="ARBA" id="ARBA00047942"/>
    </source>
</evidence>
<dbReference type="OrthoDB" id="4280289at2"/>
<keyword evidence="3" id="KW-0808">Transferase</keyword>
<evidence type="ECO:0000256" key="3">
    <source>
        <dbReference type="ARBA" id="ARBA00022679"/>
    </source>
</evidence>
<dbReference type="PANTHER" id="PTHR33841">
    <property type="entry name" value="DNA METHYLTRANSFERASE YEEA-RELATED"/>
    <property type="match status" value="1"/>
</dbReference>
<evidence type="ECO:0000313" key="8">
    <source>
        <dbReference type="EMBL" id="KHD99080.1"/>
    </source>
</evidence>
<dbReference type="SUPFAM" id="SSF53335">
    <property type="entry name" value="S-adenosyl-L-methionine-dependent methyltransferases"/>
    <property type="match status" value="1"/>
</dbReference>
<evidence type="ECO:0000259" key="7">
    <source>
        <dbReference type="Pfam" id="PF22654"/>
    </source>
</evidence>
<comment type="caution">
    <text evidence="8">The sequence shown here is derived from an EMBL/GenBank/DDBJ whole genome shotgun (WGS) entry which is preliminary data.</text>
</comment>
<dbReference type="InterPro" id="IPR002052">
    <property type="entry name" value="DNA_methylase_N6_adenine_CS"/>
</dbReference>
<dbReference type="GO" id="GO:0032259">
    <property type="term" value="P:methylation"/>
    <property type="evidence" value="ECO:0007669"/>
    <property type="project" value="UniProtKB-KW"/>
</dbReference>
<dbReference type="PANTHER" id="PTHR33841:SF1">
    <property type="entry name" value="DNA METHYLTRANSFERASE A"/>
    <property type="match status" value="1"/>
</dbReference>
<evidence type="ECO:0000256" key="2">
    <source>
        <dbReference type="ARBA" id="ARBA00022603"/>
    </source>
</evidence>
<evidence type="ECO:0000259" key="6">
    <source>
        <dbReference type="Pfam" id="PF07669"/>
    </source>
</evidence>
<accession>A0A0A6VW48</accession>
<comment type="catalytic activity">
    <reaction evidence="5">
        <text>a 2'-deoxyadenosine in DNA + S-adenosyl-L-methionine = an N(6)-methyl-2'-deoxyadenosine in DNA + S-adenosyl-L-homocysteine + H(+)</text>
        <dbReference type="Rhea" id="RHEA:15197"/>
        <dbReference type="Rhea" id="RHEA-COMP:12418"/>
        <dbReference type="Rhea" id="RHEA-COMP:12419"/>
        <dbReference type="ChEBI" id="CHEBI:15378"/>
        <dbReference type="ChEBI" id="CHEBI:57856"/>
        <dbReference type="ChEBI" id="CHEBI:59789"/>
        <dbReference type="ChEBI" id="CHEBI:90615"/>
        <dbReference type="ChEBI" id="CHEBI:90616"/>
        <dbReference type="EC" id="2.1.1.72"/>
    </reaction>
</comment>
<keyword evidence="4" id="KW-0949">S-adenosyl-L-methionine</keyword>
<dbReference type="InterPro" id="IPR054277">
    <property type="entry name" value="DUF7008"/>
</dbReference>
<feature type="domain" description="DUF7008" evidence="7">
    <location>
        <begin position="836"/>
        <end position="1198"/>
    </location>
</feature>
<dbReference type="Pfam" id="PF07669">
    <property type="entry name" value="Eco57I"/>
    <property type="match status" value="1"/>
</dbReference>
<dbReference type="GO" id="GO:0006304">
    <property type="term" value="P:DNA modification"/>
    <property type="evidence" value="ECO:0007669"/>
    <property type="project" value="InterPro"/>
</dbReference>
<dbReference type="EMBL" id="JSUH01000001">
    <property type="protein sequence ID" value="KHD99080.1"/>
    <property type="molecule type" value="Genomic_DNA"/>
</dbReference>
<dbReference type="Proteomes" id="UP000030466">
    <property type="component" value="Unassembled WGS sequence"/>
</dbReference>
<dbReference type="GO" id="GO:0003676">
    <property type="term" value="F:nucleic acid binding"/>
    <property type="evidence" value="ECO:0007669"/>
    <property type="project" value="InterPro"/>
</dbReference>